<evidence type="ECO:0000313" key="4">
    <source>
        <dbReference type="Proteomes" id="UP000282087"/>
    </source>
</evidence>
<feature type="transmembrane region" description="Helical" evidence="1">
    <location>
        <begin position="110"/>
        <end position="128"/>
    </location>
</feature>
<reference evidence="4 5" key="1">
    <citation type="submission" date="2018-06" db="EMBL/GenBank/DDBJ databases">
        <title>Comparative genomics of downy mildews reveals potential adaptations to biotrophy.</title>
        <authorList>
            <person name="Fletcher K."/>
            <person name="Klosterman S.J."/>
            <person name="Derevnina L."/>
            <person name="Martin F."/>
            <person name="Koike S."/>
            <person name="Reyes Chin-Wo S."/>
            <person name="Mou B."/>
            <person name="Michelmore R."/>
        </authorList>
    </citation>
    <scope>NUCLEOTIDE SEQUENCE [LARGE SCALE GENOMIC DNA]</scope>
    <source>
        <strain evidence="3 5">R13</strain>
        <strain evidence="2 4">R14</strain>
    </source>
</reference>
<evidence type="ECO:0000313" key="5">
    <source>
        <dbReference type="Proteomes" id="UP000286097"/>
    </source>
</evidence>
<evidence type="ECO:0000313" key="3">
    <source>
        <dbReference type="EMBL" id="RQM09341.1"/>
    </source>
</evidence>
<sequence length="168" mass="19291">MMWSYDAAKRVRIFVSRICDLIALKVLSMEIIIRRVSDNIGNHNWNLLLKYHFRLQCYCAYSHCNGCRDNIGFTYGKTVNRVGGLMAGIVVPSIFSFFVCAVVDDDVYNTLNNIVLFVWTVGSMYQFYGIDRNIVSIHGCLGVTRPRLLRYIVLNDGVIRKPHSECPR</sequence>
<keyword evidence="1" id="KW-0472">Membrane</keyword>
<protein>
    <submittedName>
        <fullName evidence="2">Uncharacterized protein</fullName>
    </submittedName>
</protein>
<dbReference type="AlphaFoldDB" id="A0A3M6VVJ3"/>
<keyword evidence="1" id="KW-1133">Transmembrane helix</keyword>
<dbReference type="Proteomes" id="UP000286097">
    <property type="component" value="Unassembled WGS sequence"/>
</dbReference>
<evidence type="ECO:0000313" key="2">
    <source>
        <dbReference type="EMBL" id="RMX69886.1"/>
    </source>
</evidence>
<proteinExistence type="predicted"/>
<feature type="transmembrane region" description="Helical" evidence="1">
    <location>
        <begin position="82"/>
        <end position="104"/>
    </location>
</feature>
<keyword evidence="4" id="KW-1185">Reference proteome</keyword>
<accession>A0A3M6VVJ3</accession>
<dbReference type="Proteomes" id="UP000282087">
    <property type="component" value="Unassembled WGS sequence"/>
</dbReference>
<keyword evidence="1" id="KW-0812">Transmembrane</keyword>
<evidence type="ECO:0000256" key="1">
    <source>
        <dbReference type="SAM" id="Phobius"/>
    </source>
</evidence>
<dbReference type="VEuPathDB" id="FungiDB:DD237_008222"/>
<name>A0A3M6VVJ3_9STRA</name>
<dbReference type="EMBL" id="QKXF01000723">
    <property type="protein sequence ID" value="RQM09341.1"/>
    <property type="molecule type" value="Genomic_DNA"/>
</dbReference>
<comment type="caution">
    <text evidence="2">The sequence shown here is derived from an EMBL/GenBank/DDBJ whole genome shotgun (WGS) entry which is preliminary data.</text>
</comment>
<dbReference type="EMBL" id="QLLG01000011">
    <property type="protein sequence ID" value="RMX69886.1"/>
    <property type="molecule type" value="Genomic_DNA"/>
</dbReference>
<organism evidence="2 4">
    <name type="scientific">Peronospora effusa</name>
    <dbReference type="NCBI Taxonomy" id="542832"/>
    <lineage>
        <taxon>Eukaryota</taxon>
        <taxon>Sar</taxon>
        <taxon>Stramenopiles</taxon>
        <taxon>Oomycota</taxon>
        <taxon>Peronosporomycetes</taxon>
        <taxon>Peronosporales</taxon>
        <taxon>Peronosporaceae</taxon>
        <taxon>Peronospora</taxon>
    </lineage>
</organism>
<gene>
    <name evidence="3" type="ORF">DD237_008222</name>
    <name evidence="2" type="ORF">DD238_001211</name>
</gene>